<dbReference type="AlphaFoldDB" id="A0A5M6ZI44"/>
<evidence type="ECO:0000256" key="7">
    <source>
        <dbReference type="ARBA" id="ARBA00022898"/>
    </source>
</evidence>
<evidence type="ECO:0000256" key="3">
    <source>
        <dbReference type="ARBA" id="ARBA00001936"/>
    </source>
</evidence>
<evidence type="ECO:0000313" key="10">
    <source>
        <dbReference type="EMBL" id="KAA5804439.1"/>
    </source>
</evidence>
<evidence type="ECO:0000259" key="9">
    <source>
        <dbReference type="Pfam" id="PF00291"/>
    </source>
</evidence>
<evidence type="ECO:0000313" key="11">
    <source>
        <dbReference type="Proteomes" id="UP000325122"/>
    </source>
</evidence>
<dbReference type="GO" id="GO:0030170">
    <property type="term" value="F:pyridoxal phosphate binding"/>
    <property type="evidence" value="ECO:0007669"/>
    <property type="project" value="InterPro"/>
</dbReference>
<dbReference type="PROSITE" id="PS00165">
    <property type="entry name" value="DEHYDRATASE_SER_THR"/>
    <property type="match status" value="1"/>
</dbReference>
<comment type="similarity">
    <text evidence="5">Belongs to the serine/threonine dehydratase family.</text>
</comment>
<dbReference type="GO" id="GO:0000287">
    <property type="term" value="F:magnesium ion binding"/>
    <property type="evidence" value="ECO:0007669"/>
    <property type="project" value="TreeGrafter"/>
</dbReference>
<dbReference type="PANTHER" id="PTHR43050">
    <property type="entry name" value="SERINE / THREONINE RACEMASE FAMILY MEMBER"/>
    <property type="match status" value="1"/>
</dbReference>
<keyword evidence="7" id="KW-0663">Pyridoxal phosphate</keyword>
<gene>
    <name evidence="10" type="ORF">F1654_00040</name>
</gene>
<keyword evidence="8" id="KW-0456">Lyase</keyword>
<evidence type="ECO:0000256" key="5">
    <source>
        <dbReference type="ARBA" id="ARBA00010869"/>
    </source>
</evidence>
<dbReference type="InterPro" id="IPR036052">
    <property type="entry name" value="TrpB-like_PALP_sf"/>
</dbReference>
<dbReference type="SUPFAM" id="SSF53686">
    <property type="entry name" value="Tryptophan synthase beta subunit-like PLP-dependent enzymes"/>
    <property type="match status" value="1"/>
</dbReference>
<keyword evidence="11" id="KW-1185">Reference proteome</keyword>
<protein>
    <submittedName>
        <fullName evidence="10">Threonine/serine dehydratase</fullName>
    </submittedName>
</protein>
<name>A0A5M6ZI44_9PROT</name>
<dbReference type="Gene3D" id="3.40.50.1100">
    <property type="match status" value="2"/>
</dbReference>
<comment type="cofactor">
    <cofactor evidence="2">
        <name>pyridoxal 5'-phosphate</name>
        <dbReference type="ChEBI" id="CHEBI:597326"/>
    </cofactor>
</comment>
<reference evidence="10 11" key="1">
    <citation type="submission" date="2019-09" db="EMBL/GenBank/DDBJ databases">
        <authorList>
            <person name="Kevbrin V."/>
            <person name="Grouzdev D.S."/>
        </authorList>
    </citation>
    <scope>NUCLEOTIDE SEQUENCE [LARGE SCALE GENOMIC DNA]</scope>
    <source>
        <strain evidence="10 11">G-192</strain>
    </source>
</reference>
<dbReference type="Proteomes" id="UP000325122">
    <property type="component" value="Unassembled WGS sequence"/>
</dbReference>
<evidence type="ECO:0000256" key="1">
    <source>
        <dbReference type="ARBA" id="ARBA00001913"/>
    </source>
</evidence>
<dbReference type="GO" id="GO:0018114">
    <property type="term" value="F:threonine racemase activity"/>
    <property type="evidence" value="ECO:0007669"/>
    <property type="project" value="TreeGrafter"/>
</dbReference>
<accession>A0A5M6ZI44</accession>
<dbReference type="Pfam" id="PF00291">
    <property type="entry name" value="PALP"/>
    <property type="match status" value="1"/>
</dbReference>
<dbReference type="RefSeq" id="WP_150021470.1">
    <property type="nucleotide sequence ID" value="NZ_VWOJ01000001.1"/>
</dbReference>
<proteinExistence type="inferred from homology"/>
<dbReference type="InterPro" id="IPR001926">
    <property type="entry name" value="TrpB-like_PALP"/>
</dbReference>
<dbReference type="GO" id="GO:0030378">
    <property type="term" value="F:serine racemase activity"/>
    <property type="evidence" value="ECO:0007669"/>
    <property type="project" value="TreeGrafter"/>
</dbReference>
<sequence>MTTHRLPDFNDVTAAAARLAGHAVRTPLLSSPALDELTGARILVKAEPLQRTGSFKFRGAWNALSQLSEAQRARGVVAFSSGNHAQGVAEAARLLGVHAIIVMPSDAPAIKQRGVIARGAELRLYDRETESREAIAREISETTGAALIPSFDHPHIIAGQGTAGLELFEDMAARGLRADTLVCCLGGGGLIGGINLAAAALSPQTEVWGAEPEGFDDHARSLVSGRRERNARQSGSLCDALLSESPGALTFAINQTRLAGVAVISDADALHAMRAAFEHLKLVLEPGGAAALAAVLSGRVEVKGRTVVVIASGGNVDPAVFARALA</sequence>
<dbReference type="CDD" id="cd01562">
    <property type="entry name" value="Thr-dehyd"/>
    <property type="match status" value="1"/>
</dbReference>
<dbReference type="GO" id="GO:0070179">
    <property type="term" value="P:D-serine biosynthetic process"/>
    <property type="evidence" value="ECO:0007669"/>
    <property type="project" value="TreeGrafter"/>
</dbReference>
<comment type="cofactor">
    <cofactor evidence="4">
        <name>Mg(2+)</name>
        <dbReference type="ChEBI" id="CHEBI:18420"/>
    </cofactor>
</comment>
<dbReference type="PANTHER" id="PTHR43050:SF1">
    <property type="entry name" value="SERINE RACEMASE"/>
    <property type="match status" value="1"/>
</dbReference>
<dbReference type="GO" id="GO:0005524">
    <property type="term" value="F:ATP binding"/>
    <property type="evidence" value="ECO:0007669"/>
    <property type="project" value="TreeGrafter"/>
</dbReference>
<comment type="cofactor">
    <cofactor evidence="1">
        <name>Ca(2+)</name>
        <dbReference type="ChEBI" id="CHEBI:29108"/>
    </cofactor>
</comment>
<keyword evidence="6" id="KW-0460">Magnesium</keyword>
<comment type="caution">
    <text evidence="10">The sequence shown here is derived from an EMBL/GenBank/DDBJ whole genome shotgun (WGS) entry which is preliminary data.</text>
</comment>
<comment type="cofactor">
    <cofactor evidence="3">
        <name>Mn(2+)</name>
        <dbReference type="ChEBI" id="CHEBI:29035"/>
    </cofactor>
</comment>
<organism evidence="10 11">
    <name type="scientific">Alkalicaulis satelles</name>
    <dbReference type="NCBI Taxonomy" id="2609175"/>
    <lineage>
        <taxon>Bacteria</taxon>
        <taxon>Pseudomonadati</taxon>
        <taxon>Pseudomonadota</taxon>
        <taxon>Alphaproteobacteria</taxon>
        <taxon>Maricaulales</taxon>
        <taxon>Maricaulaceae</taxon>
        <taxon>Alkalicaulis</taxon>
    </lineage>
</organism>
<dbReference type="EMBL" id="VWOJ01000001">
    <property type="protein sequence ID" value="KAA5804439.1"/>
    <property type="molecule type" value="Genomic_DNA"/>
</dbReference>
<evidence type="ECO:0000256" key="4">
    <source>
        <dbReference type="ARBA" id="ARBA00001946"/>
    </source>
</evidence>
<dbReference type="FunFam" id="3.40.50.1100:FF:000005">
    <property type="entry name" value="Threonine dehydratase catabolic"/>
    <property type="match status" value="1"/>
</dbReference>
<dbReference type="InterPro" id="IPR000634">
    <property type="entry name" value="Ser/Thr_deHydtase_PyrdxlP-BS"/>
</dbReference>
<evidence type="ECO:0000256" key="2">
    <source>
        <dbReference type="ARBA" id="ARBA00001933"/>
    </source>
</evidence>
<feature type="domain" description="Tryptophan synthase beta chain-like PALP" evidence="9">
    <location>
        <begin position="22"/>
        <end position="313"/>
    </location>
</feature>
<evidence type="ECO:0000256" key="8">
    <source>
        <dbReference type="ARBA" id="ARBA00023239"/>
    </source>
</evidence>
<evidence type="ECO:0000256" key="6">
    <source>
        <dbReference type="ARBA" id="ARBA00022842"/>
    </source>
</evidence>
<dbReference type="GO" id="GO:0003941">
    <property type="term" value="F:L-serine ammonia-lyase activity"/>
    <property type="evidence" value="ECO:0007669"/>
    <property type="project" value="TreeGrafter"/>
</dbReference>